<name>A0AAI9T1Y2_9ASCO</name>
<keyword evidence="4 8" id="KW-0812">Transmembrane</keyword>
<proteinExistence type="inferred from homology"/>
<organism evidence="10 11">
    <name type="scientific">Candida oxycetoniae</name>
    <dbReference type="NCBI Taxonomy" id="497107"/>
    <lineage>
        <taxon>Eukaryota</taxon>
        <taxon>Fungi</taxon>
        <taxon>Dikarya</taxon>
        <taxon>Ascomycota</taxon>
        <taxon>Saccharomycotina</taxon>
        <taxon>Pichiomycetes</taxon>
        <taxon>Debaryomycetaceae</taxon>
        <taxon>Candida/Lodderomyces clade</taxon>
        <taxon>Candida</taxon>
    </lineage>
</organism>
<dbReference type="GO" id="GO:0012505">
    <property type="term" value="C:endomembrane system"/>
    <property type="evidence" value="ECO:0007669"/>
    <property type="project" value="UniProtKB-SubCell"/>
</dbReference>
<comment type="caution">
    <text evidence="10">The sequence shown here is derived from an EMBL/GenBank/DDBJ whole genome shotgun (WGS) entry which is preliminary data.</text>
</comment>
<feature type="transmembrane region" description="Helical" evidence="8">
    <location>
        <begin position="139"/>
        <end position="158"/>
    </location>
</feature>
<dbReference type="GO" id="GO:0046943">
    <property type="term" value="F:carboxylic acid transmembrane transporter activity"/>
    <property type="evidence" value="ECO:0007669"/>
    <property type="project" value="UniProtKB-ARBA"/>
</dbReference>
<dbReference type="Proteomes" id="UP001202479">
    <property type="component" value="Unassembled WGS sequence"/>
</dbReference>
<evidence type="ECO:0000256" key="1">
    <source>
        <dbReference type="ARBA" id="ARBA00004127"/>
    </source>
</evidence>
<feature type="transmembrane region" description="Helical" evidence="8">
    <location>
        <begin position="164"/>
        <end position="185"/>
    </location>
</feature>
<feature type="transmembrane region" description="Helical" evidence="8">
    <location>
        <begin position="268"/>
        <end position="286"/>
    </location>
</feature>
<dbReference type="EMBL" id="JAHUZD010000019">
    <property type="protein sequence ID" value="KAI3406932.2"/>
    <property type="molecule type" value="Genomic_DNA"/>
</dbReference>
<evidence type="ECO:0000256" key="4">
    <source>
        <dbReference type="ARBA" id="ARBA00022692"/>
    </source>
</evidence>
<dbReference type="AlphaFoldDB" id="A0AAI9T1Y2"/>
<dbReference type="GO" id="GO:0005886">
    <property type="term" value="C:plasma membrane"/>
    <property type="evidence" value="ECO:0007669"/>
    <property type="project" value="TreeGrafter"/>
</dbReference>
<keyword evidence="3" id="KW-0813">Transport</keyword>
<accession>A0AAI9T1Y2</accession>
<feature type="transmembrane region" description="Helical" evidence="8">
    <location>
        <begin position="228"/>
        <end position="247"/>
    </location>
</feature>
<evidence type="ECO:0000256" key="3">
    <source>
        <dbReference type="ARBA" id="ARBA00022448"/>
    </source>
</evidence>
<dbReference type="Pfam" id="PF07690">
    <property type="entry name" value="MFS_1"/>
    <property type="match status" value="1"/>
</dbReference>
<feature type="transmembrane region" description="Helical" evidence="8">
    <location>
        <begin position="197"/>
        <end position="216"/>
    </location>
</feature>
<dbReference type="GeneID" id="73377841"/>
<comment type="similarity">
    <text evidence="2">Belongs to the major facilitator superfamily.</text>
</comment>
<gene>
    <name evidence="10" type="ORF">KGF56_000224</name>
</gene>
<protein>
    <recommendedName>
        <fullName evidence="9">Major facilitator superfamily (MFS) profile domain-containing protein</fullName>
    </recommendedName>
</protein>
<keyword evidence="5 8" id="KW-1133">Transmembrane helix</keyword>
<feature type="transmembrane region" description="Helical" evidence="8">
    <location>
        <begin position="473"/>
        <end position="492"/>
    </location>
</feature>
<feature type="transmembrane region" description="Helical" evidence="8">
    <location>
        <begin position="370"/>
        <end position="389"/>
    </location>
</feature>
<keyword evidence="11" id="KW-1185">Reference proteome</keyword>
<evidence type="ECO:0000259" key="9">
    <source>
        <dbReference type="PROSITE" id="PS50850"/>
    </source>
</evidence>
<dbReference type="SUPFAM" id="SSF103473">
    <property type="entry name" value="MFS general substrate transporter"/>
    <property type="match status" value="1"/>
</dbReference>
<reference evidence="10" key="1">
    <citation type="journal article" date="2022" name="DNA Res.">
        <title>Genome analysis of five recently described species of the CUG-Ser clade uncovers Candida theae as a new hybrid lineage with pathogenic potential in the Candida parapsilosis species complex.</title>
        <authorList>
            <person name="Mixao V."/>
            <person name="Del Olmo V."/>
            <person name="Hegedusova E."/>
            <person name="Saus E."/>
            <person name="Pryszcz L."/>
            <person name="Cillingova A."/>
            <person name="Nosek J."/>
            <person name="Gabaldon T."/>
        </authorList>
    </citation>
    <scope>NUCLEOTIDE SEQUENCE</scope>
    <source>
        <strain evidence="10">CBS 10844</strain>
    </source>
</reference>
<keyword evidence="6 8" id="KW-0472">Membrane</keyword>
<feature type="transmembrane region" description="Helical" evidence="8">
    <location>
        <begin position="547"/>
        <end position="565"/>
    </location>
</feature>
<dbReference type="InterPro" id="IPR036259">
    <property type="entry name" value="MFS_trans_sf"/>
</dbReference>
<dbReference type="PANTHER" id="PTHR23501:SF78">
    <property type="entry name" value="MAJOR FACILITATOR SUPERFAMILY (MFS) PROFILE DOMAIN-CONTAINING PROTEIN-RELATED"/>
    <property type="match status" value="1"/>
</dbReference>
<feature type="transmembrane region" description="Helical" evidence="8">
    <location>
        <begin position="298"/>
        <end position="316"/>
    </location>
</feature>
<feature type="domain" description="Major facilitator superfamily (MFS) profile" evidence="9">
    <location>
        <begin position="74"/>
        <end position="570"/>
    </location>
</feature>
<feature type="transmembrane region" description="Helical" evidence="8">
    <location>
        <begin position="401"/>
        <end position="422"/>
    </location>
</feature>
<feature type="region of interest" description="Disordered" evidence="7">
    <location>
        <begin position="576"/>
        <end position="596"/>
    </location>
</feature>
<dbReference type="FunFam" id="1.20.1720.10:FF:000013">
    <property type="entry name" value="Related to multidrug resistance proteins"/>
    <property type="match status" value="1"/>
</dbReference>
<evidence type="ECO:0000313" key="10">
    <source>
        <dbReference type="EMBL" id="KAI3406932.2"/>
    </source>
</evidence>
<evidence type="ECO:0000256" key="7">
    <source>
        <dbReference type="SAM" id="MobiDB-lite"/>
    </source>
</evidence>
<feature type="transmembrane region" description="Helical" evidence="8">
    <location>
        <begin position="337"/>
        <end position="358"/>
    </location>
</feature>
<evidence type="ECO:0000256" key="2">
    <source>
        <dbReference type="ARBA" id="ARBA00008335"/>
    </source>
</evidence>
<feature type="transmembrane region" description="Helical" evidence="8">
    <location>
        <begin position="428"/>
        <end position="452"/>
    </location>
</feature>
<evidence type="ECO:0000256" key="5">
    <source>
        <dbReference type="ARBA" id="ARBA00022989"/>
    </source>
</evidence>
<sequence>MKQSTTPFEPPYFNKHVGFSEKNDVVINQSTVPQTPSESINTAVENHTVEARDLAERLGDAHFNELPTPQIIAILLTLSLANFVSFADQTGITVGLSSIAKDLDAQQTINWAGSASLLANTVCQVLFGRFSDIFGRKNVIMVCLLILCIGDVACSVARNGVEFYVFRALAGIGNGGVSSLSMVILSDIVSLKDRGKYVGILGSSVGIGNAVGPFIMSGFIKQSSWRSYYYFLAPLSFCVNIVLFFSLKSNKTLSSVISKKEKIMSIDYLGLLTSTIGLTLILVPLNGGGSTYAWNSPIVISLFTVGGVFMLIFFAVEVKVAKLPMIPMRLFKNITLCLVYTATFCFGAAYFSFIYYLPYYFQIVKGKDEMQTSVFVLPLVLCQAGLSAVGGQIITITGHYFWVIITGYSLWLLACCLLLLWTPSLPDGINILILLIMGCGVGFSFQPSMVAVQANCKKAERAVAISTRNVIRSLGGCVGIAIGSTIVSNSVLGSLKKASLQSFSSSLSKETIEYMRNHIYQKPDTSLFTLTETKEIREIYTHALKNYYYFLIPLMAIAVITNIFVKDNGLKSIDEPAQPHKKADLESTSSSMTLKS</sequence>
<dbReference type="Gene3D" id="1.20.1250.20">
    <property type="entry name" value="MFS general substrate transporter like domains"/>
    <property type="match status" value="2"/>
</dbReference>
<dbReference type="RefSeq" id="XP_049182677.1">
    <property type="nucleotide sequence ID" value="XM_049323430.1"/>
</dbReference>
<evidence type="ECO:0000256" key="8">
    <source>
        <dbReference type="SAM" id="Phobius"/>
    </source>
</evidence>
<dbReference type="InterPro" id="IPR020846">
    <property type="entry name" value="MFS_dom"/>
</dbReference>
<feature type="compositionally biased region" description="Basic and acidic residues" evidence="7">
    <location>
        <begin position="576"/>
        <end position="585"/>
    </location>
</feature>
<dbReference type="PANTHER" id="PTHR23501">
    <property type="entry name" value="MAJOR FACILITATOR SUPERFAMILY"/>
    <property type="match status" value="1"/>
</dbReference>
<dbReference type="InterPro" id="IPR011701">
    <property type="entry name" value="MFS"/>
</dbReference>
<evidence type="ECO:0000313" key="11">
    <source>
        <dbReference type="Proteomes" id="UP001202479"/>
    </source>
</evidence>
<evidence type="ECO:0000256" key="6">
    <source>
        <dbReference type="ARBA" id="ARBA00023136"/>
    </source>
</evidence>
<feature type="compositionally biased region" description="Polar residues" evidence="7">
    <location>
        <begin position="586"/>
        <end position="596"/>
    </location>
</feature>
<dbReference type="PROSITE" id="PS50850">
    <property type="entry name" value="MFS"/>
    <property type="match status" value="1"/>
</dbReference>
<comment type="subcellular location">
    <subcellularLocation>
        <location evidence="1">Endomembrane system</location>
        <topology evidence="1">Multi-pass membrane protein</topology>
    </subcellularLocation>
</comment>